<dbReference type="PANTHER" id="PTHR24221:SF261">
    <property type="entry name" value="GLUTATHIONE_L-CYSTEINE TRANSPORT SYSTEM ATP-BINDING_PERMEASE PROTEIN CYDD"/>
    <property type="match status" value="1"/>
</dbReference>
<evidence type="ECO:0000256" key="8">
    <source>
        <dbReference type="ARBA" id="ARBA00023136"/>
    </source>
</evidence>
<dbReference type="FunFam" id="3.40.50.300:FF:000221">
    <property type="entry name" value="Multidrug ABC transporter ATP-binding protein"/>
    <property type="match status" value="1"/>
</dbReference>
<feature type="transmembrane region" description="Helical" evidence="9">
    <location>
        <begin position="273"/>
        <end position="290"/>
    </location>
</feature>
<dbReference type="InterPro" id="IPR027417">
    <property type="entry name" value="P-loop_NTPase"/>
</dbReference>
<evidence type="ECO:0000256" key="5">
    <source>
        <dbReference type="ARBA" id="ARBA00022741"/>
    </source>
</evidence>
<dbReference type="CDD" id="cd18584">
    <property type="entry name" value="ABC_6TM_AarD_CydD"/>
    <property type="match status" value="1"/>
</dbReference>
<dbReference type="Pfam" id="PF00664">
    <property type="entry name" value="ABC_membrane"/>
    <property type="match status" value="1"/>
</dbReference>
<accession>A0A6S6SM78</accession>
<evidence type="ECO:0000256" key="3">
    <source>
        <dbReference type="ARBA" id="ARBA00022475"/>
    </source>
</evidence>
<dbReference type="GO" id="GO:0005524">
    <property type="term" value="F:ATP binding"/>
    <property type="evidence" value="ECO:0007669"/>
    <property type="project" value="UniProtKB-KW"/>
</dbReference>
<keyword evidence="6 12" id="KW-0067">ATP-binding</keyword>
<dbReference type="GO" id="GO:0034040">
    <property type="term" value="F:ATPase-coupled lipid transmembrane transporter activity"/>
    <property type="evidence" value="ECO:0007669"/>
    <property type="project" value="TreeGrafter"/>
</dbReference>
<keyword evidence="3" id="KW-1003">Cell membrane</keyword>
<feature type="transmembrane region" description="Helical" evidence="9">
    <location>
        <begin position="59"/>
        <end position="77"/>
    </location>
</feature>
<evidence type="ECO:0000256" key="4">
    <source>
        <dbReference type="ARBA" id="ARBA00022692"/>
    </source>
</evidence>
<evidence type="ECO:0000256" key="1">
    <source>
        <dbReference type="ARBA" id="ARBA00004651"/>
    </source>
</evidence>
<dbReference type="InterPro" id="IPR039421">
    <property type="entry name" value="Type_1_exporter"/>
</dbReference>
<evidence type="ECO:0000259" key="11">
    <source>
        <dbReference type="PROSITE" id="PS50929"/>
    </source>
</evidence>
<feature type="transmembrane region" description="Helical" evidence="9">
    <location>
        <begin position="134"/>
        <end position="155"/>
    </location>
</feature>
<evidence type="ECO:0000313" key="12">
    <source>
        <dbReference type="EMBL" id="CAA6804442.1"/>
    </source>
</evidence>
<evidence type="ECO:0000259" key="10">
    <source>
        <dbReference type="PROSITE" id="PS50893"/>
    </source>
</evidence>
<keyword evidence="2" id="KW-0813">Transport</keyword>
<dbReference type="SUPFAM" id="SSF90123">
    <property type="entry name" value="ABC transporter transmembrane region"/>
    <property type="match status" value="1"/>
</dbReference>
<feature type="domain" description="ABC transporter" evidence="10">
    <location>
        <begin position="337"/>
        <end position="571"/>
    </location>
</feature>
<keyword evidence="4 9" id="KW-0812">Transmembrane</keyword>
<feature type="transmembrane region" description="Helical" evidence="9">
    <location>
        <begin position="20"/>
        <end position="39"/>
    </location>
</feature>
<dbReference type="AlphaFoldDB" id="A0A6S6SM78"/>
<evidence type="ECO:0000256" key="2">
    <source>
        <dbReference type="ARBA" id="ARBA00022448"/>
    </source>
</evidence>
<feature type="transmembrane region" description="Helical" evidence="9">
    <location>
        <begin position="161"/>
        <end position="181"/>
    </location>
</feature>
<dbReference type="NCBIfam" id="TIGR02857">
    <property type="entry name" value="CydD"/>
    <property type="match status" value="1"/>
</dbReference>
<dbReference type="Gene3D" id="3.40.50.300">
    <property type="entry name" value="P-loop containing nucleotide triphosphate hydrolases"/>
    <property type="match status" value="1"/>
</dbReference>
<dbReference type="InterPro" id="IPR003593">
    <property type="entry name" value="AAA+_ATPase"/>
</dbReference>
<dbReference type="EMBL" id="CACVAY010000021">
    <property type="protein sequence ID" value="CAA6804442.1"/>
    <property type="molecule type" value="Genomic_DNA"/>
</dbReference>
<dbReference type="InterPro" id="IPR014216">
    <property type="entry name" value="ABC_transptr_CydD"/>
</dbReference>
<gene>
    <name evidence="12" type="ORF">HELGO_WM11612</name>
</gene>
<dbReference type="InterPro" id="IPR017871">
    <property type="entry name" value="ABC_transporter-like_CS"/>
</dbReference>
<dbReference type="GO" id="GO:0042883">
    <property type="term" value="P:cysteine transport"/>
    <property type="evidence" value="ECO:0007669"/>
    <property type="project" value="InterPro"/>
</dbReference>
<keyword evidence="5" id="KW-0547">Nucleotide-binding</keyword>
<reference evidence="12" key="1">
    <citation type="submission" date="2020-01" db="EMBL/GenBank/DDBJ databases">
        <authorList>
            <person name="Meier V. D."/>
            <person name="Meier V D."/>
        </authorList>
    </citation>
    <scope>NUCLEOTIDE SEQUENCE</scope>
    <source>
        <strain evidence="12">HLG_WM_MAG_07</strain>
    </source>
</reference>
<dbReference type="GO" id="GO:0140359">
    <property type="term" value="F:ABC-type transporter activity"/>
    <property type="evidence" value="ECO:0007669"/>
    <property type="project" value="InterPro"/>
</dbReference>
<dbReference type="PROSITE" id="PS00211">
    <property type="entry name" value="ABC_TRANSPORTER_1"/>
    <property type="match status" value="1"/>
</dbReference>
<evidence type="ECO:0000256" key="6">
    <source>
        <dbReference type="ARBA" id="ARBA00022840"/>
    </source>
</evidence>
<evidence type="ECO:0000256" key="9">
    <source>
        <dbReference type="SAM" id="Phobius"/>
    </source>
</evidence>
<dbReference type="SUPFAM" id="SSF52540">
    <property type="entry name" value="P-loop containing nucleoside triphosphate hydrolases"/>
    <property type="match status" value="1"/>
</dbReference>
<evidence type="ECO:0000256" key="7">
    <source>
        <dbReference type="ARBA" id="ARBA00022989"/>
    </source>
</evidence>
<sequence>MATIDFLKSLKKYVKRDLNLAVAVGLLSGFLIIAQAWLLTNALTGVVFNKQQLSDVMPWLWGILAIFSVRAVLSWLSEQIAFRAATKIKQDIRMRLHEHLQLLGPDYLIGQRSGELANTIVDGVDALENYYARYLPTMSLVALLPLAILVFIFPIDWISGLVLLVTAPLIPFFMILIGKGAEKLNQKQWRKLARMSAHFLDMIQGLTTLKLFNASRREAKVIARVSEEYRQSTMAVLRVAFLSSLILEFLATVSIAIVAVLIGFRLLYGEIDYLYGFFILLLAPEFYLPLRNMGTHYHARMEAIGAAEKIIEVLETPVPENRQAAEQAIFKSYDIQIAMQGLVHSYNGNKNALDHLDIEIPAGKTVALVGTSGAGKSTVAKLLLGFLELQQGTIRINDRDFKAINLEQWREHLAWVPQTPHLFQGSVFENIALGKPTASLAEVEKAARLANIHDFIMSLPEKYQTELGENAKNLSGGQRQRLALARAFLKNAPFVILDEATAHLDKESEALIQQSIDVLSKNRTVLIIAHRINTIENADQIILMQDGKALEQGTHQELLSMQHYARLYEQFREGNE</sequence>
<dbReference type="InterPro" id="IPR003439">
    <property type="entry name" value="ABC_transporter-like_ATP-bd"/>
</dbReference>
<dbReference type="SMART" id="SM00382">
    <property type="entry name" value="AAA"/>
    <property type="match status" value="1"/>
</dbReference>
<dbReference type="GO" id="GO:0016887">
    <property type="term" value="F:ATP hydrolysis activity"/>
    <property type="evidence" value="ECO:0007669"/>
    <property type="project" value="InterPro"/>
</dbReference>
<dbReference type="PROSITE" id="PS50929">
    <property type="entry name" value="ABC_TM1F"/>
    <property type="match status" value="1"/>
</dbReference>
<dbReference type="InterPro" id="IPR036640">
    <property type="entry name" value="ABC1_TM_sf"/>
</dbReference>
<dbReference type="Pfam" id="PF00005">
    <property type="entry name" value="ABC_tran"/>
    <property type="match status" value="1"/>
</dbReference>
<comment type="subcellular location">
    <subcellularLocation>
        <location evidence="1">Cell membrane</location>
        <topology evidence="1">Multi-pass membrane protein</topology>
    </subcellularLocation>
</comment>
<feature type="domain" description="ABC transmembrane type-1" evidence="11">
    <location>
        <begin position="20"/>
        <end position="302"/>
    </location>
</feature>
<dbReference type="Gene3D" id="1.20.1560.10">
    <property type="entry name" value="ABC transporter type 1, transmembrane domain"/>
    <property type="match status" value="1"/>
</dbReference>
<dbReference type="GO" id="GO:0005886">
    <property type="term" value="C:plasma membrane"/>
    <property type="evidence" value="ECO:0007669"/>
    <property type="project" value="UniProtKB-SubCell"/>
</dbReference>
<feature type="transmembrane region" description="Helical" evidence="9">
    <location>
        <begin position="239"/>
        <end position="267"/>
    </location>
</feature>
<organism evidence="12">
    <name type="scientific">uncultured Thiotrichaceae bacterium</name>
    <dbReference type="NCBI Taxonomy" id="298394"/>
    <lineage>
        <taxon>Bacteria</taxon>
        <taxon>Pseudomonadati</taxon>
        <taxon>Pseudomonadota</taxon>
        <taxon>Gammaproteobacteria</taxon>
        <taxon>Thiotrichales</taxon>
        <taxon>Thiotrichaceae</taxon>
        <taxon>environmental samples</taxon>
    </lineage>
</organism>
<dbReference type="InterPro" id="IPR011527">
    <property type="entry name" value="ABC1_TM_dom"/>
</dbReference>
<dbReference type="PANTHER" id="PTHR24221">
    <property type="entry name" value="ATP-BINDING CASSETTE SUB-FAMILY B"/>
    <property type="match status" value="1"/>
</dbReference>
<protein>
    <submittedName>
        <fullName evidence="12">Transport ATP-binding protein CydD</fullName>
    </submittedName>
</protein>
<proteinExistence type="predicted"/>
<name>A0A6S6SM78_9GAMM</name>
<dbReference type="PROSITE" id="PS50893">
    <property type="entry name" value="ABC_TRANSPORTER_2"/>
    <property type="match status" value="1"/>
</dbReference>
<keyword evidence="8 9" id="KW-0472">Membrane</keyword>
<keyword evidence="7 9" id="KW-1133">Transmembrane helix</keyword>